<dbReference type="FunFam" id="1.10.1040.10:FF:000006">
    <property type="entry name" value="3-hydroxyisobutyrate dehydrogenase"/>
    <property type="match status" value="1"/>
</dbReference>
<dbReference type="InterPro" id="IPR015815">
    <property type="entry name" value="HIBADH-related"/>
</dbReference>
<keyword evidence="6 11" id="KW-0560">Oxidoreductase</keyword>
<keyword evidence="4 11" id="KW-0101">Branched-chain amino acid catabolism</keyword>
<evidence type="ECO:0000259" key="13">
    <source>
        <dbReference type="Pfam" id="PF14833"/>
    </source>
</evidence>
<reference evidence="14" key="2">
    <citation type="submission" date="2020-05" db="UniProtKB">
        <authorList>
            <consortium name="EnsemblMetazoa"/>
        </authorList>
    </citation>
    <scope>IDENTIFICATION</scope>
    <source>
        <strain evidence="14">IAEA</strain>
    </source>
</reference>
<dbReference type="GO" id="GO:0005739">
    <property type="term" value="C:mitochondrion"/>
    <property type="evidence" value="ECO:0007669"/>
    <property type="project" value="UniProtKB-SubCell"/>
</dbReference>
<name>A0A1A9WNV5_9MUSC</name>
<protein>
    <recommendedName>
        <fullName evidence="11">3-hydroxyisobutyrate dehydrogenase</fullName>
        <shortName evidence="11">HIBADH</shortName>
        <ecNumber evidence="11">1.1.1.31</ecNumber>
    </recommendedName>
</protein>
<evidence type="ECO:0000313" key="14">
    <source>
        <dbReference type="EnsemblMetazoa" id="GBRI026557-PA"/>
    </source>
</evidence>
<keyword evidence="7 11" id="KW-0520">NAD</keyword>
<evidence type="ECO:0000256" key="8">
    <source>
        <dbReference type="ARBA" id="ARBA00023128"/>
    </source>
</evidence>
<evidence type="ECO:0000256" key="1">
    <source>
        <dbReference type="ARBA" id="ARBA00004173"/>
    </source>
</evidence>
<evidence type="ECO:0000256" key="2">
    <source>
        <dbReference type="ARBA" id="ARBA00005109"/>
    </source>
</evidence>
<feature type="domain" description="6-phosphogluconate dehydrogenase NADP-binding" evidence="12">
    <location>
        <begin position="31"/>
        <end position="188"/>
    </location>
</feature>
<dbReference type="InterPro" id="IPR011548">
    <property type="entry name" value="HIBADH"/>
</dbReference>
<dbReference type="STRING" id="37001.A0A1A9WNV5"/>
<evidence type="ECO:0000256" key="5">
    <source>
        <dbReference type="ARBA" id="ARBA00022946"/>
    </source>
</evidence>
<evidence type="ECO:0000256" key="4">
    <source>
        <dbReference type="ARBA" id="ARBA00022456"/>
    </source>
</evidence>
<dbReference type="GO" id="GO:0006574">
    <property type="term" value="P:L-valine catabolic process"/>
    <property type="evidence" value="ECO:0007669"/>
    <property type="project" value="UniProtKB-UniPathway"/>
</dbReference>
<dbReference type="InterPro" id="IPR006115">
    <property type="entry name" value="6PGDH_NADP-bd"/>
</dbReference>
<evidence type="ECO:0000313" key="15">
    <source>
        <dbReference type="Proteomes" id="UP000091820"/>
    </source>
</evidence>
<dbReference type="InterPro" id="IPR008927">
    <property type="entry name" value="6-PGluconate_DH-like_C_sf"/>
</dbReference>
<sequence length="324" mass="34486">MSLRVICLMPRFNVTGLTAARSMSTKVDSKNIGFIGLGNMGGPMASNLMKRGHKLHVFDVSKSASDKMKALGAKVYDKTTDLAGNSEFVVTMLPNNDIVWNTYEEMTASGVNKDTIFIDSSTIDPNVAKQVQKLVKSKGARFVDAPVSGGVPGAENATLTFMVGGTEDEYNCVKGVLEGMGKRITHCGGYGMGQAAKLCNNMLLGISMIGVSEAMNLAMRLGLDPKTFSDIVNSSTGRCWSSEVYNPVPGVTPGAPANKNYAGGFSTDLITKDLGLASGVATASNTPIPMGAMAHQMYRTLKSHGYGSKDFSIVYEFLKNEKNN</sequence>
<dbReference type="SUPFAM" id="SSF51735">
    <property type="entry name" value="NAD(P)-binding Rossmann-fold domains"/>
    <property type="match status" value="1"/>
</dbReference>
<accession>A0A1A9WNV5</accession>
<evidence type="ECO:0000256" key="6">
    <source>
        <dbReference type="ARBA" id="ARBA00023002"/>
    </source>
</evidence>
<evidence type="ECO:0000256" key="3">
    <source>
        <dbReference type="ARBA" id="ARBA00006013"/>
    </source>
</evidence>
<dbReference type="Pfam" id="PF14833">
    <property type="entry name" value="NAD_binding_11"/>
    <property type="match status" value="1"/>
</dbReference>
<evidence type="ECO:0000256" key="7">
    <source>
        <dbReference type="ARBA" id="ARBA00023027"/>
    </source>
</evidence>
<comment type="similarity">
    <text evidence="3">Belongs to the HIBADH-related family. 3-hydroxyisobutyrate dehydrogenase subfamily.</text>
</comment>
<dbReference type="FunFam" id="3.40.50.720:FF:000119">
    <property type="entry name" value="3-hydroxyisobutyrate dehydrogenase"/>
    <property type="match status" value="1"/>
</dbReference>
<dbReference type="PROSITE" id="PS00895">
    <property type="entry name" value="3_HYDROXYISOBUT_DH"/>
    <property type="match status" value="1"/>
</dbReference>
<dbReference type="VEuPathDB" id="VectorBase:GBRI026557"/>
<dbReference type="AlphaFoldDB" id="A0A1A9WNV5"/>
<keyword evidence="8" id="KW-0496">Mitochondrion</keyword>
<dbReference type="Pfam" id="PF03446">
    <property type="entry name" value="NAD_binding_2"/>
    <property type="match status" value="1"/>
</dbReference>
<dbReference type="EnsemblMetazoa" id="GBRI026557-RA">
    <property type="protein sequence ID" value="GBRI026557-PA"/>
    <property type="gene ID" value="GBRI026557"/>
</dbReference>
<dbReference type="InterPro" id="IPR013328">
    <property type="entry name" value="6PGD_dom2"/>
</dbReference>
<dbReference type="PANTHER" id="PTHR22981">
    <property type="entry name" value="3-HYDROXYISOBUTYRATE DEHYDROGENASE-RELATED"/>
    <property type="match status" value="1"/>
</dbReference>
<dbReference type="PANTHER" id="PTHR22981:SF7">
    <property type="entry name" value="3-HYDROXYISOBUTYRATE DEHYDROGENASE, MITOCHONDRIAL"/>
    <property type="match status" value="1"/>
</dbReference>
<dbReference type="EC" id="1.1.1.31" evidence="11"/>
<dbReference type="Gene3D" id="1.10.1040.10">
    <property type="entry name" value="N-(1-d-carboxylethyl)-l-norvaline Dehydrogenase, domain 2"/>
    <property type="match status" value="1"/>
</dbReference>
<dbReference type="GO" id="GO:0050661">
    <property type="term" value="F:NADP binding"/>
    <property type="evidence" value="ECO:0007669"/>
    <property type="project" value="InterPro"/>
</dbReference>
<reference evidence="15" key="1">
    <citation type="submission" date="2014-03" db="EMBL/GenBank/DDBJ databases">
        <authorList>
            <person name="Aksoy S."/>
            <person name="Warren W."/>
            <person name="Wilson R.K."/>
        </authorList>
    </citation>
    <scope>NUCLEOTIDE SEQUENCE [LARGE SCALE GENOMIC DNA]</scope>
    <source>
        <strain evidence="15">IAEA</strain>
    </source>
</reference>
<comment type="subcellular location">
    <subcellularLocation>
        <location evidence="1">Mitochondrion</location>
    </subcellularLocation>
</comment>
<keyword evidence="15" id="KW-1185">Reference proteome</keyword>
<comment type="pathway">
    <text evidence="2 11">Amino-acid degradation; L-valine degradation.</text>
</comment>
<dbReference type="InterPro" id="IPR029154">
    <property type="entry name" value="HIBADH-like_NADP-bd"/>
</dbReference>
<organism evidence="14 15">
    <name type="scientific">Glossina brevipalpis</name>
    <dbReference type="NCBI Taxonomy" id="37001"/>
    <lineage>
        <taxon>Eukaryota</taxon>
        <taxon>Metazoa</taxon>
        <taxon>Ecdysozoa</taxon>
        <taxon>Arthropoda</taxon>
        <taxon>Hexapoda</taxon>
        <taxon>Insecta</taxon>
        <taxon>Pterygota</taxon>
        <taxon>Neoptera</taxon>
        <taxon>Endopterygota</taxon>
        <taxon>Diptera</taxon>
        <taxon>Brachycera</taxon>
        <taxon>Muscomorpha</taxon>
        <taxon>Hippoboscoidea</taxon>
        <taxon>Glossinidae</taxon>
        <taxon>Glossina</taxon>
    </lineage>
</organism>
<dbReference type="Gene3D" id="3.40.50.720">
    <property type="entry name" value="NAD(P)-binding Rossmann-like Domain"/>
    <property type="match status" value="1"/>
</dbReference>
<evidence type="ECO:0000256" key="11">
    <source>
        <dbReference type="RuleBase" id="RU910714"/>
    </source>
</evidence>
<dbReference type="GO" id="GO:0051287">
    <property type="term" value="F:NAD binding"/>
    <property type="evidence" value="ECO:0007669"/>
    <property type="project" value="InterPro"/>
</dbReference>
<dbReference type="SUPFAM" id="SSF48179">
    <property type="entry name" value="6-phosphogluconate dehydrogenase C-terminal domain-like"/>
    <property type="match status" value="1"/>
</dbReference>
<dbReference type="InterPro" id="IPR036291">
    <property type="entry name" value="NAD(P)-bd_dom_sf"/>
</dbReference>
<comment type="catalytic activity">
    <reaction evidence="9 11">
        <text>3-hydroxy-2-methylpropanoate + NAD(+) = 2-methyl-3-oxopropanoate + NADH + H(+)</text>
        <dbReference type="Rhea" id="RHEA:17681"/>
        <dbReference type="ChEBI" id="CHEBI:11805"/>
        <dbReference type="ChEBI" id="CHEBI:15378"/>
        <dbReference type="ChEBI" id="CHEBI:57540"/>
        <dbReference type="ChEBI" id="CHEBI:57700"/>
        <dbReference type="ChEBI" id="CHEBI:57945"/>
        <dbReference type="EC" id="1.1.1.31"/>
    </reaction>
</comment>
<evidence type="ECO:0000256" key="10">
    <source>
        <dbReference type="PIRSR" id="PIRSR000103-1"/>
    </source>
</evidence>
<feature type="active site" evidence="10">
    <location>
        <position position="197"/>
    </location>
</feature>
<dbReference type="PIRSF" id="PIRSF000103">
    <property type="entry name" value="HIBADH"/>
    <property type="match status" value="1"/>
</dbReference>
<dbReference type="GO" id="GO:0008442">
    <property type="term" value="F:3-hydroxyisobutyrate dehydrogenase activity"/>
    <property type="evidence" value="ECO:0007669"/>
    <property type="project" value="UniProtKB-EC"/>
</dbReference>
<dbReference type="InterPro" id="IPR002204">
    <property type="entry name" value="3-OH-isobutyrate_DH-rel_CS"/>
</dbReference>
<proteinExistence type="inferred from homology"/>
<evidence type="ECO:0000259" key="12">
    <source>
        <dbReference type="Pfam" id="PF03446"/>
    </source>
</evidence>
<dbReference type="NCBIfam" id="TIGR01692">
    <property type="entry name" value="HIBADH"/>
    <property type="match status" value="1"/>
</dbReference>
<dbReference type="UniPathway" id="UPA00362"/>
<evidence type="ECO:0000256" key="9">
    <source>
        <dbReference type="ARBA" id="ARBA00049197"/>
    </source>
</evidence>
<keyword evidence="5" id="KW-0809">Transit peptide</keyword>
<feature type="domain" description="3-hydroxyisobutyrate dehydrogenase-like NAD-binding" evidence="13">
    <location>
        <begin position="191"/>
        <end position="317"/>
    </location>
</feature>
<dbReference type="Proteomes" id="UP000091820">
    <property type="component" value="Unassembled WGS sequence"/>
</dbReference>